<dbReference type="RefSeq" id="WP_240537164.1">
    <property type="nucleotide sequence ID" value="NZ_BJNL01000084.1"/>
</dbReference>
<organism evidence="2 4">
    <name type="scientific">Bradyrhizobium elkanii</name>
    <dbReference type="NCBI Taxonomy" id="29448"/>
    <lineage>
        <taxon>Bacteria</taxon>
        <taxon>Pseudomonadati</taxon>
        <taxon>Pseudomonadota</taxon>
        <taxon>Alphaproteobacteria</taxon>
        <taxon>Hyphomicrobiales</taxon>
        <taxon>Nitrobacteraceae</taxon>
        <taxon>Bradyrhizobium</taxon>
    </lineage>
</organism>
<accession>A0A8I1Y1J6</accession>
<evidence type="ECO:0000313" key="4">
    <source>
        <dbReference type="Proteomes" id="UP000673383"/>
    </source>
</evidence>
<reference evidence="2" key="1">
    <citation type="submission" date="2021-02" db="EMBL/GenBank/DDBJ databases">
        <title>Genomic Encyclopedia of Type Strains, Phase IV (KMG-V): Genome sequencing to study the core and pangenomes of soil and plant-associated prokaryotes.</title>
        <authorList>
            <person name="Whitman W."/>
        </authorList>
    </citation>
    <scope>NUCLEOTIDE SEQUENCE</scope>
    <source>
        <strain evidence="2">USDA 406</strain>
    </source>
</reference>
<evidence type="ECO:0000313" key="3">
    <source>
        <dbReference type="EMBL" id="MBP1299917.1"/>
    </source>
</evidence>
<proteinExistence type="predicted"/>
<sequence length="63" mass="6929">MWFAGNHSDVSGSYPENEARLFDISLGWMAHAAENFTDGKTPDGFGIEVDDRFLTLDPDPLGP</sequence>
<evidence type="ECO:0000259" key="1">
    <source>
        <dbReference type="Pfam" id="PF09994"/>
    </source>
</evidence>
<dbReference type="Proteomes" id="UP000673383">
    <property type="component" value="Unassembled WGS sequence"/>
</dbReference>
<dbReference type="GeneID" id="92957022"/>
<dbReference type="EMBL" id="JAFICZ010000001">
    <property type="protein sequence ID" value="MBP1299917.1"/>
    <property type="molecule type" value="Genomic_DNA"/>
</dbReference>
<evidence type="ECO:0000313" key="2">
    <source>
        <dbReference type="EMBL" id="MBP1290354.1"/>
    </source>
</evidence>
<dbReference type="InterPro" id="IPR018712">
    <property type="entry name" value="Tle1-like_cat"/>
</dbReference>
<comment type="caution">
    <text evidence="2">The sequence shown here is derived from an EMBL/GenBank/DDBJ whole genome shotgun (WGS) entry which is preliminary data.</text>
</comment>
<dbReference type="AlphaFoldDB" id="A0A8I1Y1J6"/>
<dbReference type="Pfam" id="PF09994">
    <property type="entry name" value="T6SS_Tle1-like_cat"/>
    <property type="match status" value="1"/>
</dbReference>
<name>A0A8I1Y1J6_BRAEL</name>
<feature type="domain" description="T6SS Phospholipase effector Tle1-like catalytic" evidence="1">
    <location>
        <begin position="1"/>
        <end position="31"/>
    </location>
</feature>
<dbReference type="EMBL" id="JAFICZ010000001">
    <property type="protein sequence ID" value="MBP1290354.1"/>
    <property type="molecule type" value="Genomic_DNA"/>
</dbReference>
<protein>
    <recommendedName>
        <fullName evidence="1">T6SS Phospholipase effector Tle1-like catalytic domain-containing protein</fullName>
    </recommendedName>
</protein>
<gene>
    <name evidence="2" type="ORF">JOH49_000107</name>
    <name evidence="3" type="ORF">JOH49_009670</name>
</gene>